<dbReference type="OrthoDB" id="5428625at2759"/>
<organism evidence="2 3">
    <name type="scientific">Monilinia laxa</name>
    <name type="common">Brown rot fungus</name>
    <name type="synonym">Sclerotinia laxa</name>
    <dbReference type="NCBI Taxonomy" id="61186"/>
    <lineage>
        <taxon>Eukaryota</taxon>
        <taxon>Fungi</taxon>
        <taxon>Dikarya</taxon>
        <taxon>Ascomycota</taxon>
        <taxon>Pezizomycotina</taxon>
        <taxon>Leotiomycetes</taxon>
        <taxon>Helotiales</taxon>
        <taxon>Sclerotiniaceae</taxon>
        <taxon>Monilinia</taxon>
    </lineage>
</organism>
<name>A0A5N6K233_MONLA</name>
<keyword evidence="3" id="KW-1185">Reference proteome</keyword>
<comment type="caution">
    <text evidence="2">The sequence shown here is derived from an EMBL/GenBank/DDBJ whole genome shotgun (WGS) entry which is preliminary data.</text>
</comment>
<dbReference type="Proteomes" id="UP000326757">
    <property type="component" value="Unassembled WGS sequence"/>
</dbReference>
<evidence type="ECO:0000313" key="2">
    <source>
        <dbReference type="EMBL" id="KAB8296223.1"/>
    </source>
</evidence>
<dbReference type="EMBL" id="VIGI01000009">
    <property type="protein sequence ID" value="KAB8296223.1"/>
    <property type="molecule type" value="Genomic_DNA"/>
</dbReference>
<reference evidence="2 3" key="1">
    <citation type="submission" date="2019-06" db="EMBL/GenBank/DDBJ databases">
        <title>Genome Sequence of the Brown Rot Fungal Pathogen Monilinia laxa.</title>
        <authorList>
            <person name="De Miccolis Angelini R.M."/>
            <person name="Landi L."/>
            <person name="Abate D."/>
            <person name="Pollastro S."/>
            <person name="Romanazzi G."/>
            <person name="Faretra F."/>
        </authorList>
    </citation>
    <scope>NUCLEOTIDE SEQUENCE [LARGE SCALE GENOMIC DNA]</scope>
    <source>
        <strain evidence="2 3">Mlax316</strain>
    </source>
</reference>
<proteinExistence type="predicted"/>
<evidence type="ECO:0000313" key="3">
    <source>
        <dbReference type="Proteomes" id="UP000326757"/>
    </source>
</evidence>
<protein>
    <submittedName>
        <fullName evidence="2">Uncharacterized protein</fullName>
    </submittedName>
</protein>
<accession>A0A5N6K233</accession>
<gene>
    <name evidence="2" type="ORF">EYC80_009003</name>
</gene>
<feature type="compositionally biased region" description="Basic and acidic residues" evidence="1">
    <location>
        <begin position="7"/>
        <end position="36"/>
    </location>
</feature>
<evidence type="ECO:0000256" key="1">
    <source>
        <dbReference type="SAM" id="MobiDB-lite"/>
    </source>
</evidence>
<feature type="region of interest" description="Disordered" evidence="1">
    <location>
        <begin position="1"/>
        <end position="36"/>
    </location>
</feature>
<dbReference type="AlphaFoldDB" id="A0A5N6K233"/>
<sequence>MVRKNPKQVEAKEQSRTREDSRLKTQDSRLKTQDSRLKTQDSKRIFAYMCVAESLGGASIILLRCNDEWYLLALPFSCLTMKMKISPSQASNLIIGSSAWLNKTHSTTDMNYNPQPPRDRLVTTAQYSRLFGFWLLASTETTCRTDAVQLVLQAGGYSRYLGSSSPN</sequence>